<dbReference type="InterPro" id="IPR050492">
    <property type="entry name" value="Bact_metal-bind_prot9"/>
</dbReference>
<evidence type="ECO:0000256" key="2">
    <source>
        <dbReference type="ARBA" id="ARBA00022448"/>
    </source>
</evidence>
<comment type="caution">
    <text evidence="6">The sequence shown here is derived from an EMBL/GenBank/DDBJ whole genome shotgun (WGS) entry which is preliminary data.</text>
</comment>
<accession>A0ABW9G8G0</accession>
<dbReference type="Pfam" id="PF01297">
    <property type="entry name" value="ZnuA"/>
    <property type="match status" value="1"/>
</dbReference>
<evidence type="ECO:0000256" key="4">
    <source>
        <dbReference type="ARBA" id="ARBA00022729"/>
    </source>
</evidence>
<feature type="chain" id="PRO_5046284394" evidence="5">
    <location>
        <begin position="25"/>
        <end position="287"/>
    </location>
</feature>
<evidence type="ECO:0000256" key="5">
    <source>
        <dbReference type="SAM" id="SignalP"/>
    </source>
</evidence>
<evidence type="ECO:0000313" key="7">
    <source>
        <dbReference type="Proteomes" id="UP001629953"/>
    </source>
</evidence>
<dbReference type="EMBL" id="JBEQCT010000004">
    <property type="protein sequence ID" value="MFM2485543.1"/>
    <property type="molecule type" value="Genomic_DNA"/>
</dbReference>
<sequence length="287" mass="32062">MSLRRLLLVAIALTFSFLSSFVLATPLHIIAAENFYADVAKQVGGEYVSVSSILSNPDDNPHLFEASPTIAKSIAQAKIAIYSGIGYDSWMSKLLAGHSHLTIIDVASLIGRQDGDNPHIWYDPHTMLTFALAIKQQLIRLDPAHQASYQHNWQQFVASMHPILTDIDSLRQRYAGTEVTATEPVFGYMFAELGFKVRNLGFQMAVMNDTEPSISQMKGLHNDLIEHKVAFLLYNLQVSDPMTEQLKTLAQTHKVAIVGATETMPKGIHYQQWLKQELDAVQKVLKK</sequence>
<keyword evidence="7" id="KW-1185">Reference proteome</keyword>
<reference evidence="6 7" key="1">
    <citation type="journal article" date="2013" name="Int. J. Syst. Evol. Microbiol.">
        <title>Celerinatantimonas yamalensis sp. nov., a cold-adapted diazotrophic bacterium from a cold permafrost brine.</title>
        <authorList>
            <person name="Shcherbakova V."/>
            <person name="Chuvilskaya N."/>
            <person name="Rivkina E."/>
            <person name="Demidov N."/>
            <person name="Uchaeva V."/>
            <person name="Suetin S."/>
            <person name="Suzina N."/>
            <person name="Gilichinsky D."/>
        </authorList>
    </citation>
    <scope>NUCLEOTIDE SEQUENCE [LARGE SCALE GENOMIC DNA]</scope>
    <source>
        <strain evidence="6 7">C7</strain>
    </source>
</reference>
<dbReference type="InterPro" id="IPR006127">
    <property type="entry name" value="ZnuA-like"/>
</dbReference>
<evidence type="ECO:0000256" key="3">
    <source>
        <dbReference type="ARBA" id="ARBA00022723"/>
    </source>
</evidence>
<dbReference type="SUPFAM" id="SSF53807">
    <property type="entry name" value="Helical backbone' metal receptor"/>
    <property type="match status" value="1"/>
</dbReference>
<dbReference type="Gene3D" id="3.40.50.1980">
    <property type="entry name" value="Nitrogenase molybdenum iron protein domain"/>
    <property type="match status" value="2"/>
</dbReference>
<gene>
    <name evidence="6" type="ORF">ABUE30_10815</name>
</gene>
<proteinExistence type="predicted"/>
<organism evidence="6 7">
    <name type="scientific">Celerinatantimonas yamalensis</name>
    <dbReference type="NCBI Taxonomy" id="559956"/>
    <lineage>
        <taxon>Bacteria</taxon>
        <taxon>Pseudomonadati</taxon>
        <taxon>Pseudomonadota</taxon>
        <taxon>Gammaproteobacteria</taxon>
        <taxon>Celerinatantimonadaceae</taxon>
        <taxon>Celerinatantimonas</taxon>
    </lineage>
</organism>
<dbReference type="PANTHER" id="PTHR42953:SF1">
    <property type="entry name" value="METAL-BINDING PROTEIN HI_0362-RELATED"/>
    <property type="match status" value="1"/>
</dbReference>
<feature type="signal peptide" evidence="5">
    <location>
        <begin position="1"/>
        <end position="24"/>
    </location>
</feature>
<comment type="subcellular location">
    <subcellularLocation>
        <location evidence="1">Cell envelope</location>
    </subcellularLocation>
</comment>
<evidence type="ECO:0000256" key="1">
    <source>
        <dbReference type="ARBA" id="ARBA00004196"/>
    </source>
</evidence>
<keyword evidence="4 5" id="KW-0732">Signal</keyword>
<keyword evidence="3" id="KW-0479">Metal-binding</keyword>
<name>A0ABW9G8G0_9GAMM</name>
<dbReference type="PANTHER" id="PTHR42953">
    <property type="entry name" value="HIGH-AFFINITY ZINC UPTAKE SYSTEM PROTEIN ZNUA-RELATED"/>
    <property type="match status" value="1"/>
</dbReference>
<keyword evidence="2" id="KW-0813">Transport</keyword>
<dbReference type="RefSeq" id="WP_408623780.1">
    <property type="nucleotide sequence ID" value="NZ_JBEQCT010000004.1"/>
</dbReference>
<dbReference type="Proteomes" id="UP001629953">
    <property type="component" value="Unassembled WGS sequence"/>
</dbReference>
<protein>
    <submittedName>
        <fullName evidence="6">Zinc ABC transporter substrate-binding protein</fullName>
    </submittedName>
</protein>
<evidence type="ECO:0000313" key="6">
    <source>
        <dbReference type="EMBL" id="MFM2485543.1"/>
    </source>
</evidence>